<feature type="domain" description="Peptidoglycan beta-N-acetylmuramidase NamZ N-terminal" evidence="1">
    <location>
        <begin position="23"/>
        <end position="218"/>
    </location>
</feature>
<gene>
    <name evidence="3" type="ORF">MUG09_05695</name>
</gene>
<dbReference type="Proteomes" id="UP000829708">
    <property type="component" value="Chromosome"/>
</dbReference>
<dbReference type="Gene3D" id="3.90.1150.140">
    <property type="match status" value="1"/>
</dbReference>
<evidence type="ECO:0000259" key="1">
    <source>
        <dbReference type="Pfam" id="PF07075"/>
    </source>
</evidence>
<name>A0ABY4DKB5_9SPIR</name>
<keyword evidence="4" id="KW-1185">Reference proteome</keyword>
<organism evidence="3 4">
    <name type="scientific">Sphaerochaeta associata</name>
    <dbReference type="NCBI Taxonomy" id="1129264"/>
    <lineage>
        <taxon>Bacteria</taxon>
        <taxon>Pseudomonadati</taxon>
        <taxon>Spirochaetota</taxon>
        <taxon>Spirochaetia</taxon>
        <taxon>Spirochaetales</taxon>
        <taxon>Sphaerochaetaceae</taxon>
        <taxon>Sphaerochaeta</taxon>
    </lineage>
</organism>
<evidence type="ECO:0000313" key="3">
    <source>
        <dbReference type="EMBL" id="UOM52266.1"/>
    </source>
</evidence>
<evidence type="ECO:0000313" key="4">
    <source>
        <dbReference type="Proteomes" id="UP000829708"/>
    </source>
</evidence>
<dbReference type="Gene3D" id="3.40.50.12170">
    <property type="entry name" value="Uncharacterised protein PF07075, DUF1343"/>
    <property type="match status" value="1"/>
</dbReference>
<dbReference type="Pfam" id="PF20732">
    <property type="entry name" value="NamZ_C"/>
    <property type="match status" value="1"/>
</dbReference>
<dbReference type="Pfam" id="PF07075">
    <property type="entry name" value="NamZ_N"/>
    <property type="match status" value="1"/>
</dbReference>
<dbReference type="InterPro" id="IPR048503">
    <property type="entry name" value="NamZ_C"/>
</dbReference>
<sequence>MLCGVDKAVDALSGMHLGDKRLALVTHAASLTKTFESSKSFLCRHLNITDLFAPEHGLGSFIADGKDVEDQRDEETGLVVHSLYSSGGKAVDPDVFQNLDGILFDIQDVGLRFYTYIATLKQLLELGKPVIVLDRPNPLGGSIVEGPILPPSLESFVGHGGLPVRYGLTIGELAFWMQHHYRLCGELGIVELSGYGRSSLWQQTGRPWTMTSPALSHVEAVFLYAGFCLFEGTNLSEGRGTSAPFELFGAPFIDPWKLASEVAKLGLTSVVFTPISFIPGQSKHQGRLCHGLYAHILDYHTLRPFSICLQVLSTIHRLYPDQLDFNAHFSKLAGFEPEELFADKLEYTLQRSEADAQTFMNEKRRFERYGN</sequence>
<protein>
    <submittedName>
        <fullName evidence="3">DUF1343 domain-containing protein</fullName>
    </submittedName>
</protein>
<dbReference type="InterPro" id="IPR048502">
    <property type="entry name" value="NamZ_N"/>
</dbReference>
<evidence type="ECO:0000259" key="2">
    <source>
        <dbReference type="Pfam" id="PF20732"/>
    </source>
</evidence>
<dbReference type="PIRSF" id="PIRSF016719">
    <property type="entry name" value="UCP016719"/>
    <property type="match status" value="1"/>
</dbReference>
<proteinExistence type="predicted"/>
<dbReference type="EMBL" id="CP094929">
    <property type="protein sequence ID" value="UOM52266.1"/>
    <property type="molecule type" value="Genomic_DNA"/>
</dbReference>
<reference evidence="4" key="1">
    <citation type="journal article" date="2024" name="J Bioinform Genom">
        <title>Complete genome sequence of the type strain bacterium Sphaerochaeta associata GLS2t (VKM B-2742)t.</title>
        <authorList>
            <person name="Troshina O.Y."/>
            <person name="Tepeeva A.N."/>
            <person name="Arzamasceva V.O."/>
            <person name="Whitman W.B."/>
            <person name="Varghese N."/>
            <person name="Shapiro N."/>
            <person name="Woyke T."/>
            <person name="Kripides N.C."/>
            <person name="Vasilenko O.V."/>
        </authorList>
    </citation>
    <scope>NUCLEOTIDE SEQUENCE [LARGE SCALE GENOMIC DNA]</scope>
    <source>
        <strain evidence="4">GLS2T</strain>
    </source>
</reference>
<accession>A0ABY4DKB5</accession>
<dbReference type="PANTHER" id="PTHR42915:SF1">
    <property type="entry name" value="PEPTIDOGLYCAN BETA-N-ACETYLMURAMIDASE NAMZ"/>
    <property type="match status" value="1"/>
</dbReference>
<feature type="domain" description="Peptidoglycan beta-N-acetylmuramidase NamZ C-terminal" evidence="2">
    <location>
        <begin position="222"/>
        <end position="336"/>
    </location>
</feature>
<dbReference type="InterPro" id="IPR008302">
    <property type="entry name" value="NamZ"/>
</dbReference>
<dbReference type="RefSeq" id="WP_244774371.1">
    <property type="nucleotide sequence ID" value="NZ_CP094929.1"/>
</dbReference>
<dbReference type="PANTHER" id="PTHR42915">
    <property type="entry name" value="HYPOTHETICAL 460 KDA PROTEIN IN FEUA-SIGW INTERGENIC REGION [PRECURSOR]"/>
    <property type="match status" value="1"/>
</dbReference>